<evidence type="ECO:0000256" key="1">
    <source>
        <dbReference type="SAM" id="Phobius"/>
    </source>
</evidence>
<keyword evidence="1" id="KW-0472">Membrane</keyword>
<dbReference type="Proteomes" id="UP000595231">
    <property type="component" value="Chromosome"/>
</dbReference>
<keyword evidence="1" id="KW-0812">Transmembrane</keyword>
<keyword evidence="1" id="KW-1133">Transmembrane helix</keyword>
<accession>A0A7T4B642</accession>
<organism evidence="2 3">
    <name type="scientific">Achromobacter deleyi</name>
    <dbReference type="NCBI Taxonomy" id="1353891"/>
    <lineage>
        <taxon>Bacteria</taxon>
        <taxon>Pseudomonadati</taxon>
        <taxon>Pseudomonadota</taxon>
        <taxon>Betaproteobacteria</taxon>
        <taxon>Burkholderiales</taxon>
        <taxon>Alcaligenaceae</taxon>
        <taxon>Achromobacter</taxon>
    </lineage>
</organism>
<gene>
    <name evidence="2" type="ORF">I6I07_07300</name>
</gene>
<evidence type="ECO:0000313" key="2">
    <source>
        <dbReference type="EMBL" id="QQB36408.1"/>
    </source>
</evidence>
<reference evidence="2 3" key="1">
    <citation type="submission" date="2020-12" db="EMBL/GenBank/DDBJ databases">
        <title>FDA dAtabase for Regulatory Grade micrObial Sequences (FDA-ARGOS): Supporting development and validation of Infectious Disease Dx tests.</title>
        <authorList>
            <person name="Sproer C."/>
            <person name="Gronow S."/>
            <person name="Severitt S."/>
            <person name="Schroder I."/>
            <person name="Tallon L."/>
            <person name="Sadzewicz L."/>
            <person name="Zhao X."/>
            <person name="Boylan J."/>
            <person name="Ott S."/>
            <person name="Bowen H."/>
            <person name="Vavikolanu K."/>
            <person name="Mehta A."/>
            <person name="Aluvathingal J."/>
            <person name="Nadendla S."/>
            <person name="Lowell S."/>
            <person name="Myers T."/>
            <person name="Yan Y."/>
            <person name="Sichtig H."/>
        </authorList>
    </citation>
    <scope>NUCLEOTIDE SEQUENCE [LARGE SCALE GENOMIC DNA]</scope>
    <source>
        <strain evidence="2 3">FDAARGOS_1050</strain>
    </source>
</reference>
<dbReference type="RefSeq" id="WP_198486164.1">
    <property type="nucleotide sequence ID" value="NZ_CP065997.1"/>
</dbReference>
<name>A0A7T4B642_9BURK</name>
<feature type="transmembrane region" description="Helical" evidence="1">
    <location>
        <begin position="99"/>
        <end position="118"/>
    </location>
</feature>
<sequence length="156" mass="16852">MGILGLIGFVIVLGCFGVMSRTSRILLSLLLGASLYYWYSISAVFHGGSGPDMGELKVALTLLSANIGGFAVAAALGMMRKSSASPAHYAARKKAFFTFLAKWGLIYGVYAFVGGKLIDLALGEDGVGWFFMRVWGLYGFIALLLLWFFFKPKKAA</sequence>
<proteinExistence type="predicted"/>
<evidence type="ECO:0000313" key="3">
    <source>
        <dbReference type="Proteomes" id="UP000595231"/>
    </source>
</evidence>
<dbReference type="AlphaFoldDB" id="A0A7T4B642"/>
<feature type="transmembrane region" description="Helical" evidence="1">
    <location>
        <begin position="56"/>
        <end position="78"/>
    </location>
</feature>
<dbReference type="EMBL" id="CP065997">
    <property type="protein sequence ID" value="QQB36408.1"/>
    <property type="molecule type" value="Genomic_DNA"/>
</dbReference>
<protein>
    <submittedName>
        <fullName evidence="2">Uncharacterized protein</fullName>
    </submittedName>
</protein>
<feature type="transmembrane region" description="Helical" evidence="1">
    <location>
        <begin position="130"/>
        <end position="150"/>
    </location>
</feature>